<dbReference type="AlphaFoldDB" id="A0A1N6S5H8"/>
<protein>
    <submittedName>
        <fullName evidence="1">Uncharacterized protein</fullName>
    </submittedName>
</protein>
<proteinExistence type="predicted"/>
<dbReference type="RefSeq" id="WP_076586193.1">
    <property type="nucleotide sequence ID" value="NZ_FTLW01000002.1"/>
</dbReference>
<name>A0A1N6S5H8_9GAMM</name>
<gene>
    <name evidence="1" type="ORF">SAMN05421546_1186</name>
</gene>
<evidence type="ECO:0000313" key="1">
    <source>
        <dbReference type="EMBL" id="SIQ36216.1"/>
    </source>
</evidence>
<keyword evidence="2" id="KW-1185">Reference proteome</keyword>
<reference evidence="2" key="1">
    <citation type="submission" date="2017-01" db="EMBL/GenBank/DDBJ databases">
        <authorList>
            <person name="Varghese N."/>
            <person name="Submissions S."/>
        </authorList>
    </citation>
    <scope>NUCLEOTIDE SEQUENCE [LARGE SCALE GENOMIC DNA]</scope>
    <source>
        <strain evidence="2">UM1</strain>
    </source>
</reference>
<sequence>MKDQSTTATSLEDKLVALRVFVDTFKVPDTMTFRQLAERYKQEVDALGLGNFDWKGKHSEEIEQLIFDINEGEDIRGWIRYEEGLDDFVRRSQ</sequence>
<dbReference type="Proteomes" id="UP000241788">
    <property type="component" value="Unassembled WGS sequence"/>
</dbReference>
<accession>A0A1N6S5H8</accession>
<evidence type="ECO:0000313" key="2">
    <source>
        <dbReference type="Proteomes" id="UP000241788"/>
    </source>
</evidence>
<dbReference type="STRING" id="1604334.SAMN05421546_1186"/>
<organism evidence="1 2">
    <name type="scientific">Solilutibacter tolerans</name>
    <dbReference type="NCBI Taxonomy" id="1604334"/>
    <lineage>
        <taxon>Bacteria</taxon>
        <taxon>Pseudomonadati</taxon>
        <taxon>Pseudomonadota</taxon>
        <taxon>Gammaproteobacteria</taxon>
        <taxon>Lysobacterales</taxon>
        <taxon>Lysobacteraceae</taxon>
        <taxon>Solilutibacter</taxon>
    </lineage>
</organism>
<dbReference type="EMBL" id="FTLW01000002">
    <property type="protein sequence ID" value="SIQ36216.1"/>
    <property type="molecule type" value="Genomic_DNA"/>
</dbReference>